<protein>
    <submittedName>
        <fullName evidence="2">Uncharacterized protein</fullName>
    </submittedName>
</protein>
<feature type="chain" id="PRO_5018215114" evidence="1">
    <location>
        <begin position="19"/>
        <end position="91"/>
    </location>
</feature>
<keyword evidence="1" id="KW-0732">Signal</keyword>
<sequence>MKGLLAIPLALHISAASAQPCELIVIYCKPIAAKAINAMRDGRSKDHVISTGLYNHACVASPASVKRADIKPVWAAPARIYWTQYAPRGVE</sequence>
<accession>A0A3M9XQJ4</accession>
<dbReference type="EMBL" id="QWDD01000001">
    <property type="protein sequence ID" value="RNJ49378.1"/>
    <property type="molecule type" value="Genomic_DNA"/>
</dbReference>
<keyword evidence="3" id="KW-1185">Reference proteome</keyword>
<dbReference type="Proteomes" id="UP000268623">
    <property type="component" value="Unassembled WGS sequence"/>
</dbReference>
<feature type="signal peptide" evidence="1">
    <location>
        <begin position="1"/>
        <end position="18"/>
    </location>
</feature>
<reference evidence="2 3" key="1">
    <citation type="submission" date="2018-08" db="EMBL/GenBank/DDBJ databases">
        <title>Genome sequence of Methylocystis hirsuta CSC1, a methanotroph able to accumulate PHAs.</title>
        <authorList>
            <person name="Bordel S."/>
            <person name="Rodriguez E."/>
            <person name="Gancedo J."/>
            <person name="Munoz R."/>
        </authorList>
    </citation>
    <scope>NUCLEOTIDE SEQUENCE [LARGE SCALE GENOMIC DNA]</scope>
    <source>
        <strain evidence="2 3">CSC1</strain>
    </source>
</reference>
<proteinExistence type="predicted"/>
<dbReference type="AlphaFoldDB" id="A0A3M9XQJ4"/>
<evidence type="ECO:0000313" key="2">
    <source>
        <dbReference type="EMBL" id="RNJ49378.1"/>
    </source>
</evidence>
<name>A0A3M9XQJ4_9HYPH</name>
<evidence type="ECO:0000313" key="3">
    <source>
        <dbReference type="Proteomes" id="UP000268623"/>
    </source>
</evidence>
<evidence type="ECO:0000256" key="1">
    <source>
        <dbReference type="SAM" id="SignalP"/>
    </source>
</evidence>
<comment type="caution">
    <text evidence="2">The sequence shown here is derived from an EMBL/GenBank/DDBJ whole genome shotgun (WGS) entry which is preliminary data.</text>
</comment>
<organism evidence="2 3">
    <name type="scientific">Methylocystis hirsuta</name>
    <dbReference type="NCBI Taxonomy" id="369798"/>
    <lineage>
        <taxon>Bacteria</taxon>
        <taxon>Pseudomonadati</taxon>
        <taxon>Pseudomonadota</taxon>
        <taxon>Alphaproteobacteria</taxon>
        <taxon>Hyphomicrobiales</taxon>
        <taxon>Methylocystaceae</taxon>
        <taxon>Methylocystis</taxon>
    </lineage>
</organism>
<gene>
    <name evidence="2" type="ORF">D1O30_06960</name>
</gene>